<sequence>MLAVGETGVTWGFGVWAGLAPVYGVCGVEGMTWVFSGVGVRGVSGG</sequence>
<proteinExistence type="predicted"/>
<evidence type="ECO:0000313" key="2">
    <source>
        <dbReference type="Proteomes" id="UP000185210"/>
    </source>
</evidence>
<comment type="caution">
    <text evidence="1">The sequence shown here is derived from an EMBL/GenBank/DDBJ whole genome shotgun (WGS) entry which is preliminary data.</text>
</comment>
<gene>
    <name evidence="1" type="ORF">SAMEA2070301_02699</name>
</gene>
<dbReference type="Proteomes" id="UP000185210">
    <property type="component" value="Unassembled WGS sequence"/>
</dbReference>
<name>A0AB38CZJ5_9MYCO</name>
<dbReference type="EMBL" id="FSHM01000003">
    <property type="protein sequence ID" value="SIB00881.1"/>
    <property type="molecule type" value="Genomic_DNA"/>
</dbReference>
<dbReference type="AlphaFoldDB" id="A0AB38CZJ5"/>
<protein>
    <submittedName>
        <fullName evidence="1">Uncharacterized protein</fullName>
    </submittedName>
</protein>
<reference evidence="1 2" key="1">
    <citation type="submission" date="2016-11" db="EMBL/GenBank/DDBJ databases">
        <authorList>
            <consortium name="Pathogen Informatics"/>
        </authorList>
    </citation>
    <scope>NUCLEOTIDE SEQUENCE [LARGE SCALE GENOMIC DNA]</scope>
    <source>
        <strain evidence="1 2">104</strain>
    </source>
</reference>
<accession>A0AB38CZJ5</accession>
<organism evidence="1 2">
    <name type="scientific">Mycobacteroides abscessus subsp. abscessus</name>
    <dbReference type="NCBI Taxonomy" id="1185650"/>
    <lineage>
        <taxon>Bacteria</taxon>
        <taxon>Bacillati</taxon>
        <taxon>Actinomycetota</taxon>
        <taxon>Actinomycetes</taxon>
        <taxon>Mycobacteriales</taxon>
        <taxon>Mycobacteriaceae</taxon>
        <taxon>Mycobacteroides</taxon>
        <taxon>Mycobacteroides abscessus</taxon>
    </lineage>
</organism>
<evidence type="ECO:0000313" key="1">
    <source>
        <dbReference type="EMBL" id="SIB00881.1"/>
    </source>
</evidence>